<gene>
    <name evidence="2" type="ORF">QBC41DRAFT_349798</name>
</gene>
<evidence type="ECO:0000256" key="1">
    <source>
        <dbReference type="SAM" id="MobiDB-lite"/>
    </source>
</evidence>
<feature type="region of interest" description="Disordered" evidence="1">
    <location>
        <begin position="464"/>
        <end position="499"/>
    </location>
</feature>
<feature type="region of interest" description="Disordered" evidence="1">
    <location>
        <begin position="1"/>
        <end position="25"/>
    </location>
</feature>
<dbReference type="Proteomes" id="UP001174997">
    <property type="component" value="Unassembled WGS sequence"/>
</dbReference>
<feature type="region of interest" description="Disordered" evidence="1">
    <location>
        <begin position="564"/>
        <end position="598"/>
    </location>
</feature>
<evidence type="ECO:0000313" key="2">
    <source>
        <dbReference type="EMBL" id="KAK0665237.1"/>
    </source>
</evidence>
<dbReference type="AlphaFoldDB" id="A0AA39Z6Q2"/>
<accession>A0AA39Z6Q2</accession>
<proteinExistence type="predicted"/>
<evidence type="ECO:0000313" key="3">
    <source>
        <dbReference type="Proteomes" id="UP001174997"/>
    </source>
</evidence>
<feature type="compositionally biased region" description="Basic and acidic residues" evidence="1">
    <location>
        <begin position="571"/>
        <end position="585"/>
    </location>
</feature>
<feature type="region of interest" description="Disordered" evidence="1">
    <location>
        <begin position="524"/>
        <end position="546"/>
    </location>
</feature>
<feature type="compositionally biased region" description="Basic and acidic residues" evidence="1">
    <location>
        <begin position="464"/>
        <end position="476"/>
    </location>
</feature>
<dbReference type="EMBL" id="JAULSY010000115">
    <property type="protein sequence ID" value="KAK0665237.1"/>
    <property type="molecule type" value="Genomic_DNA"/>
</dbReference>
<protein>
    <submittedName>
        <fullName evidence="2">Uncharacterized protein</fullName>
    </submittedName>
</protein>
<sequence length="688" mass="78412">MSGPPRETPFLRGGETVLPDKPASSTSFTYGAESGTWPNGHSCFHDIFRKDGVAFLSDNALKELLLTPHSGLHEPVRPKITKHFLSTQLEFYGLKFKKSDRLDSLRKTLENALKTGKCKDLDPSMSSIRDRLRADYDEAFEQLYDRLFAELKNNVVQEANIFPVRFVKKYFLNIHGKPDRTKTKEALTFRIWNQDIKKELTEAVQTIPGLILHPTYAVAFLGWENTIEDGIKKEFSRLETFYEGKKQEIHTAQANIDVALLLRQRLFIGVDGAFVPGMQDKKSSSPVILDRWKLEDRKLPESIISKNPGLKMREFNRWVVVIGLESDQVDFEINALTEAAERQKELEEAKKQQEQIEWEAAEQAKWNRRIAGYHQLLSAFRQHEHESCRGMLDLSKLPGKYVVKATSKELAEYDAGTENEEEMILNIFPTPSSTHGVKASFHFGLIEGTMLLGMSRRNVEMLREEQPKHSDYSDRGDSDEEDDAIGSGYFHSRGRRLDDDGSTVGLSISSNWSTGLGNNSKVKLEDAKENKPPVSSPMVGQKRDVGNISDPWGVQAARAKRQQMMASTSSTKDEAQPIVKKEPESPRGNALFPRHLPPKSQHPNRVYFQFVYNDVGGYPDVDDGNKHIGHFDFDKEAGWLKATGMFHLPNLYCDKAQTISIWKISDVPSKREPKEWYEFDGRRWGSRW</sequence>
<name>A0AA39Z6Q2_9PEZI</name>
<comment type="caution">
    <text evidence="2">The sequence shown here is derived from an EMBL/GenBank/DDBJ whole genome shotgun (WGS) entry which is preliminary data.</text>
</comment>
<keyword evidence="3" id="KW-1185">Reference proteome</keyword>
<organism evidence="2 3">
    <name type="scientific">Cercophora samala</name>
    <dbReference type="NCBI Taxonomy" id="330535"/>
    <lineage>
        <taxon>Eukaryota</taxon>
        <taxon>Fungi</taxon>
        <taxon>Dikarya</taxon>
        <taxon>Ascomycota</taxon>
        <taxon>Pezizomycotina</taxon>
        <taxon>Sordariomycetes</taxon>
        <taxon>Sordariomycetidae</taxon>
        <taxon>Sordariales</taxon>
        <taxon>Lasiosphaeriaceae</taxon>
        <taxon>Cercophora</taxon>
    </lineage>
</organism>
<reference evidence="2" key="1">
    <citation type="submission" date="2023-06" db="EMBL/GenBank/DDBJ databases">
        <title>Genome-scale phylogeny and comparative genomics of the fungal order Sordariales.</title>
        <authorList>
            <consortium name="Lawrence Berkeley National Laboratory"/>
            <person name="Hensen N."/>
            <person name="Bonometti L."/>
            <person name="Westerberg I."/>
            <person name="Brannstrom I.O."/>
            <person name="Guillou S."/>
            <person name="Cros-Aarteil S."/>
            <person name="Calhoun S."/>
            <person name="Haridas S."/>
            <person name="Kuo A."/>
            <person name="Mondo S."/>
            <person name="Pangilinan J."/>
            <person name="Riley R."/>
            <person name="Labutti K."/>
            <person name="Andreopoulos B."/>
            <person name="Lipzen A."/>
            <person name="Chen C."/>
            <person name="Yanf M."/>
            <person name="Daum C."/>
            <person name="Ng V."/>
            <person name="Clum A."/>
            <person name="Steindorff A."/>
            <person name="Ohm R."/>
            <person name="Martin F."/>
            <person name="Silar P."/>
            <person name="Natvig D."/>
            <person name="Lalanne C."/>
            <person name="Gautier V."/>
            <person name="Ament-Velasquez S.L."/>
            <person name="Kruys A."/>
            <person name="Hutchinson M.I."/>
            <person name="Powell A.J."/>
            <person name="Barry K."/>
            <person name="Miller A.N."/>
            <person name="Grigoriev I.V."/>
            <person name="Debuchy R."/>
            <person name="Gladieux P."/>
            <person name="Thoren M.H."/>
            <person name="Johannesson H."/>
        </authorList>
    </citation>
    <scope>NUCLEOTIDE SEQUENCE</scope>
    <source>
        <strain evidence="2">CBS 307.81</strain>
    </source>
</reference>